<keyword evidence="3" id="KW-0812">Transmembrane</keyword>
<proteinExistence type="predicted"/>
<evidence type="ECO:0000256" key="3">
    <source>
        <dbReference type="ARBA" id="ARBA00022692"/>
    </source>
</evidence>
<dbReference type="InterPro" id="IPR000742">
    <property type="entry name" value="EGF"/>
</dbReference>
<name>A0A9X9Q016_GULGU</name>
<dbReference type="PANTHER" id="PTHR15036:SF36">
    <property type="entry name" value="CONTACTIN-ASSOCIATED PROTEIN-LIKE 3-RELATED"/>
    <property type="match status" value="1"/>
</dbReference>
<feature type="non-terminal residue" evidence="10">
    <location>
        <position position="1"/>
    </location>
</feature>
<evidence type="ECO:0000313" key="10">
    <source>
        <dbReference type="EMBL" id="VCW80418.1"/>
    </source>
</evidence>
<accession>A0A9X9Q016</accession>
<evidence type="ECO:0000256" key="5">
    <source>
        <dbReference type="ARBA" id="ARBA00023136"/>
    </source>
</evidence>
<dbReference type="AlphaFoldDB" id="A0A9X9Q016"/>
<keyword evidence="11" id="KW-1185">Reference proteome</keyword>
<evidence type="ECO:0000256" key="8">
    <source>
        <dbReference type="SAM" id="MobiDB-lite"/>
    </source>
</evidence>
<keyword evidence="2 7" id="KW-0245">EGF-like domain</keyword>
<dbReference type="PROSITE" id="PS50026">
    <property type="entry name" value="EGF_3"/>
    <property type="match status" value="1"/>
</dbReference>
<dbReference type="Pfam" id="PF00008">
    <property type="entry name" value="EGF"/>
    <property type="match status" value="1"/>
</dbReference>
<feature type="compositionally biased region" description="Basic and acidic residues" evidence="8">
    <location>
        <begin position="104"/>
        <end position="122"/>
    </location>
</feature>
<evidence type="ECO:0000256" key="1">
    <source>
        <dbReference type="ARBA" id="ARBA00004370"/>
    </source>
</evidence>
<protein>
    <recommendedName>
        <fullName evidence="9">EGF-like domain-containing protein</fullName>
    </recommendedName>
</protein>
<gene>
    <name evidence="10" type="ORF">BN2614_LOCUS1</name>
</gene>
<evidence type="ECO:0000259" key="9">
    <source>
        <dbReference type="PROSITE" id="PS50026"/>
    </source>
</evidence>
<dbReference type="EMBL" id="CYRY02012493">
    <property type="protein sequence ID" value="VCW80418.1"/>
    <property type="molecule type" value="Genomic_DNA"/>
</dbReference>
<keyword evidence="5" id="KW-0472">Membrane</keyword>
<evidence type="ECO:0000256" key="6">
    <source>
        <dbReference type="ARBA" id="ARBA00023157"/>
    </source>
</evidence>
<dbReference type="GO" id="GO:0016020">
    <property type="term" value="C:membrane"/>
    <property type="evidence" value="ECO:0007669"/>
    <property type="project" value="UniProtKB-SubCell"/>
</dbReference>
<dbReference type="InterPro" id="IPR050372">
    <property type="entry name" value="Neurexin-related_CASP"/>
</dbReference>
<evidence type="ECO:0000256" key="4">
    <source>
        <dbReference type="ARBA" id="ARBA00022989"/>
    </source>
</evidence>
<comment type="caution">
    <text evidence="10">The sequence shown here is derived from an EMBL/GenBank/DDBJ whole genome shotgun (WGS) entry which is preliminary data.</text>
</comment>
<feature type="region of interest" description="Disordered" evidence="8">
    <location>
        <begin position="103"/>
        <end position="129"/>
    </location>
</feature>
<sequence>GCPDSSSGPGCRGPLTGFQGCLRLISIDDQAVDPITVQQGSLGTFRDLQIDTCGLTDRCLPSYCEHGGECSQSWDTFSCDCAHTGYTGATCHSPSGSSCCLTDTGEHSPGETVPKSKAERVSLGKASHH</sequence>
<dbReference type="Proteomes" id="UP000269945">
    <property type="component" value="Unassembled WGS sequence"/>
</dbReference>
<keyword evidence="6" id="KW-1015">Disulfide bond</keyword>
<keyword evidence="4" id="KW-1133">Transmembrane helix</keyword>
<comment type="subcellular location">
    <subcellularLocation>
        <location evidence="1">Membrane</location>
    </subcellularLocation>
</comment>
<evidence type="ECO:0000256" key="7">
    <source>
        <dbReference type="PROSITE-ProRule" id="PRU00076"/>
    </source>
</evidence>
<feature type="domain" description="EGF-like" evidence="9">
    <location>
        <begin position="55"/>
        <end position="92"/>
    </location>
</feature>
<dbReference type="Gene3D" id="2.10.25.10">
    <property type="entry name" value="Laminin"/>
    <property type="match status" value="1"/>
</dbReference>
<dbReference type="SUPFAM" id="SSF57196">
    <property type="entry name" value="EGF/Laminin"/>
    <property type="match status" value="1"/>
</dbReference>
<evidence type="ECO:0000256" key="2">
    <source>
        <dbReference type="ARBA" id="ARBA00022536"/>
    </source>
</evidence>
<reference evidence="10 11" key="1">
    <citation type="submission" date="2018-10" db="EMBL/GenBank/DDBJ databases">
        <authorList>
            <person name="Ekblom R."/>
            <person name="Jareborg N."/>
        </authorList>
    </citation>
    <scope>NUCLEOTIDE SEQUENCE [LARGE SCALE GENOMIC DNA]</scope>
    <source>
        <tissue evidence="10">Muscle</tissue>
    </source>
</reference>
<dbReference type="PANTHER" id="PTHR15036">
    <property type="entry name" value="PIKACHURIN-LIKE PROTEIN"/>
    <property type="match status" value="1"/>
</dbReference>
<comment type="caution">
    <text evidence="7">Lacks conserved residue(s) required for the propagation of feature annotation.</text>
</comment>
<evidence type="ECO:0000313" key="11">
    <source>
        <dbReference type="Proteomes" id="UP000269945"/>
    </source>
</evidence>
<organism evidence="10 11">
    <name type="scientific">Gulo gulo</name>
    <name type="common">Wolverine</name>
    <name type="synonym">Gluton</name>
    <dbReference type="NCBI Taxonomy" id="48420"/>
    <lineage>
        <taxon>Eukaryota</taxon>
        <taxon>Metazoa</taxon>
        <taxon>Chordata</taxon>
        <taxon>Craniata</taxon>
        <taxon>Vertebrata</taxon>
        <taxon>Euteleostomi</taxon>
        <taxon>Mammalia</taxon>
        <taxon>Eutheria</taxon>
        <taxon>Laurasiatheria</taxon>
        <taxon>Carnivora</taxon>
        <taxon>Caniformia</taxon>
        <taxon>Musteloidea</taxon>
        <taxon>Mustelidae</taxon>
        <taxon>Guloninae</taxon>
        <taxon>Gulo</taxon>
    </lineage>
</organism>
<dbReference type="FunFam" id="2.10.25.10:FF:000015">
    <property type="entry name" value="neurexin-1 isoform X1"/>
    <property type="match status" value="1"/>
</dbReference>